<dbReference type="Proteomes" id="UP000017819">
    <property type="component" value="Unassembled WGS sequence"/>
</dbReference>
<dbReference type="InterPro" id="IPR007791">
    <property type="entry name" value="DjlA_N"/>
</dbReference>
<dbReference type="PROSITE" id="PS50076">
    <property type="entry name" value="DNAJ_2"/>
    <property type="match status" value="1"/>
</dbReference>
<dbReference type="PATRIC" id="fig|631454.5.peg.322"/>
<protein>
    <submittedName>
        <fullName evidence="2">DnaJ-like protein DjlA</fullName>
    </submittedName>
</protein>
<comment type="caution">
    <text evidence="2">The sequence shown here is derived from an EMBL/GenBank/DDBJ whole genome shotgun (WGS) entry which is preliminary data.</text>
</comment>
<sequence length="226" mass="24614">MAVGGPIGALLGAVAGHYAFDRQESPEAAEARRQIVFTMGVIALSAKMARADGIVTADEVQAFGRVVEVSESERRNVERLFHLAQQTVDGYQAYAKQIADQFGEDRALLEDVLDALFEIAKADGAVHERELAYLSDVASIFGFGEADFRRIAARHVAAGSDPYTVLGLSPDADAETIRKRYRALVVENHPDRAIARGLPEEFVRVATERLAAINAAYDRIAQERGL</sequence>
<dbReference type="STRING" id="631454.N177_0324"/>
<dbReference type="eggNOG" id="COG1076">
    <property type="taxonomic scope" value="Bacteria"/>
</dbReference>
<dbReference type="InterPro" id="IPR036869">
    <property type="entry name" value="J_dom_sf"/>
</dbReference>
<evidence type="ECO:0000259" key="1">
    <source>
        <dbReference type="PROSITE" id="PS50076"/>
    </source>
</evidence>
<dbReference type="PRINTS" id="PR00625">
    <property type="entry name" value="JDOMAIN"/>
</dbReference>
<dbReference type="CDD" id="cd07316">
    <property type="entry name" value="terB_like_DjlA"/>
    <property type="match status" value="1"/>
</dbReference>
<dbReference type="InterPro" id="IPR001623">
    <property type="entry name" value="DnaJ_domain"/>
</dbReference>
<feature type="domain" description="J" evidence="1">
    <location>
        <begin position="161"/>
        <end position="225"/>
    </location>
</feature>
<evidence type="ECO:0000313" key="3">
    <source>
        <dbReference type="Proteomes" id="UP000017819"/>
    </source>
</evidence>
<dbReference type="Pfam" id="PF05099">
    <property type="entry name" value="TerB"/>
    <property type="match status" value="1"/>
</dbReference>
<dbReference type="Gene3D" id="1.10.3680.10">
    <property type="entry name" value="TerB-like"/>
    <property type="match status" value="1"/>
</dbReference>
<name>V4RWF7_9HYPH</name>
<accession>V4RWF7</accession>
<dbReference type="Gene3D" id="1.10.287.110">
    <property type="entry name" value="DnaJ domain"/>
    <property type="match status" value="1"/>
</dbReference>
<keyword evidence="3" id="KW-1185">Reference proteome</keyword>
<dbReference type="SMART" id="SM00271">
    <property type="entry name" value="DnaJ"/>
    <property type="match status" value="1"/>
</dbReference>
<dbReference type="AlphaFoldDB" id="V4RWF7"/>
<gene>
    <name evidence="2" type="ORF">N177_0324</name>
</gene>
<dbReference type="PANTHER" id="PTHR24074">
    <property type="entry name" value="CO-CHAPERONE PROTEIN DJLA"/>
    <property type="match status" value="1"/>
</dbReference>
<proteinExistence type="predicted"/>
<organism evidence="2 3">
    <name type="scientific">Lutibaculum baratangense AMV1</name>
    <dbReference type="NCBI Taxonomy" id="631454"/>
    <lineage>
        <taxon>Bacteria</taxon>
        <taxon>Pseudomonadati</taxon>
        <taxon>Pseudomonadota</taxon>
        <taxon>Alphaproteobacteria</taxon>
        <taxon>Hyphomicrobiales</taxon>
        <taxon>Tepidamorphaceae</taxon>
        <taxon>Lutibaculum</taxon>
    </lineage>
</organism>
<dbReference type="Pfam" id="PF00226">
    <property type="entry name" value="DnaJ"/>
    <property type="match status" value="1"/>
</dbReference>
<reference evidence="2 3" key="1">
    <citation type="journal article" date="2014" name="Genome Announc.">
        <title>Draft Genome Sequence of Lutibaculum baratangense Strain AMV1T, Isolated from a Mud Volcano in Andamans, India.</title>
        <authorList>
            <person name="Singh A."/>
            <person name="Sreenivas A."/>
            <person name="Sathyanarayana Reddy G."/>
            <person name="Pinnaka A.K."/>
            <person name="Shivaji S."/>
        </authorList>
    </citation>
    <scope>NUCLEOTIDE SEQUENCE [LARGE SCALE GENOMIC DNA]</scope>
    <source>
        <strain evidence="2 3">AMV1</strain>
    </source>
</reference>
<dbReference type="InterPro" id="IPR029024">
    <property type="entry name" value="TerB-like"/>
</dbReference>
<dbReference type="SUPFAM" id="SSF158682">
    <property type="entry name" value="TerB-like"/>
    <property type="match status" value="1"/>
</dbReference>
<dbReference type="CDD" id="cd06257">
    <property type="entry name" value="DnaJ"/>
    <property type="match status" value="1"/>
</dbReference>
<dbReference type="EMBL" id="AWXZ01000007">
    <property type="protein sequence ID" value="ESR27345.1"/>
    <property type="molecule type" value="Genomic_DNA"/>
</dbReference>
<evidence type="ECO:0000313" key="2">
    <source>
        <dbReference type="EMBL" id="ESR27345.1"/>
    </source>
</evidence>
<dbReference type="InterPro" id="IPR050817">
    <property type="entry name" value="DjlA_DnaK_co-chaperone"/>
</dbReference>
<dbReference type="SUPFAM" id="SSF46565">
    <property type="entry name" value="Chaperone J-domain"/>
    <property type="match status" value="1"/>
</dbReference>